<evidence type="ECO:0000256" key="1">
    <source>
        <dbReference type="ARBA" id="ARBA00005395"/>
    </source>
</evidence>
<dbReference type="PANTHER" id="PTHR43420">
    <property type="entry name" value="ACETYLTRANSFERASE"/>
    <property type="match status" value="1"/>
</dbReference>
<comment type="function">
    <text evidence="5">Acetylates the N-terminal alanine of ribosomal protein bS18.</text>
</comment>
<dbReference type="InterPro" id="IPR000182">
    <property type="entry name" value="GNAT_dom"/>
</dbReference>
<evidence type="ECO:0000256" key="5">
    <source>
        <dbReference type="RuleBase" id="RU363094"/>
    </source>
</evidence>
<comment type="catalytic activity">
    <reaction evidence="5">
        <text>N-terminal L-alanyl-[ribosomal protein bS18] + acetyl-CoA = N-terminal N(alpha)-acetyl-L-alanyl-[ribosomal protein bS18] + CoA + H(+)</text>
        <dbReference type="Rhea" id="RHEA:43756"/>
        <dbReference type="Rhea" id="RHEA-COMP:10676"/>
        <dbReference type="Rhea" id="RHEA-COMP:10677"/>
        <dbReference type="ChEBI" id="CHEBI:15378"/>
        <dbReference type="ChEBI" id="CHEBI:57287"/>
        <dbReference type="ChEBI" id="CHEBI:57288"/>
        <dbReference type="ChEBI" id="CHEBI:64718"/>
        <dbReference type="ChEBI" id="CHEBI:83683"/>
        <dbReference type="EC" id="2.3.1.266"/>
    </reaction>
</comment>
<dbReference type="InterPro" id="IPR006464">
    <property type="entry name" value="AcTrfase_RimI/Ard1"/>
</dbReference>
<dbReference type="STRING" id="1121256.SAMN02746089_00702"/>
<dbReference type="GO" id="GO:0008999">
    <property type="term" value="F:protein-N-terminal-alanine acetyltransferase activity"/>
    <property type="evidence" value="ECO:0007669"/>
    <property type="project" value="UniProtKB-EC"/>
</dbReference>
<dbReference type="EC" id="2.3.1.266" evidence="5"/>
<dbReference type="Pfam" id="PF00583">
    <property type="entry name" value="Acetyltransf_1"/>
    <property type="match status" value="1"/>
</dbReference>
<keyword evidence="7" id="KW-0689">Ribosomal protein</keyword>
<dbReference type="GO" id="GO:0005737">
    <property type="term" value="C:cytoplasm"/>
    <property type="evidence" value="ECO:0007669"/>
    <property type="project" value="UniProtKB-SubCell"/>
</dbReference>
<reference evidence="7 8" key="1">
    <citation type="submission" date="2016-11" db="EMBL/GenBank/DDBJ databases">
        <authorList>
            <person name="Jaros S."/>
            <person name="Januszkiewicz K."/>
            <person name="Wedrychowicz H."/>
        </authorList>
    </citation>
    <scope>NUCLEOTIDE SEQUENCE [LARGE SCALE GENOMIC DNA]</scope>
    <source>
        <strain evidence="7 8">DSM 17918</strain>
    </source>
</reference>
<gene>
    <name evidence="7" type="ORF">SAMN02746089_00702</name>
</gene>
<dbReference type="InterPro" id="IPR050680">
    <property type="entry name" value="YpeA/RimI_acetyltransf"/>
</dbReference>
<dbReference type="EMBL" id="FQVH01000005">
    <property type="protein sequence ID" value="SHE73921.1"/>
    <property type="molecule type" value="Genomic_DNA"/>
</dbReference>
<organism evidence="7 8">
    <name type="scientific">Caldanaerobius fijiensis DSM 17918</name>
    <dbReference type="NCBI Taxonomy" id="1121256"/>
    <lineage>
        <taxon>Bacteria</taxon>
        <taxon>Bacillati</taxon>
        <taxon>Bacillota</taxon>
        <taxon>Clostridia</taxon>
        <taxon>Thermoanaerobacterales</taxon>
        <taxon>Thermoanaerobacteraceae</taxon>
        <taxon>Caldanaerobius</taxon>
    </lineage>
</organism>
<sequence>MECRSGNESNIRIEKMTEKHLDAVMEIEKEAFTVPWSRESFEMEITRNKCAYYIVAILDEKVVGYGGMWLVVDEAHITNIAVHRDYRGQGIGKKIIEGLIEEAKRRKLMAMTLEVRASNRVAIHLYEKYGFTPFGRRKGYYSDNNEDAIIMWKYM</sequence>
<dbReference type="Gene3D" id="3.40.630.30">
    <property type="match status" value="1"/>
</dbReference>
<dbReference type="InterPro" id="IPR016181">
    <property type="entry name" value="Acyl_CoA_acyltransferase"/>
</dbReference>
<dbReference type="CDD" id="cd04301">
    <property type="entry name" value="NAT_SF"/>
    <property type="match status" value="1"/>
</dbReference>
<evidence type="ECO:0000313" key="8">
    <source>
        <dbReference type="Proteomes" id="UP000184088"/>
    </source>
</evidence>
<keyword evidence="3 7" id="KW-0808">Transferase</keyword>
<proteinExistence type="inferred from homology"/>
<dbReference type="PANTHER" id="PTHR43420:SF44">
    <property type="entry name" value="ACETYLTRANSFERASE YPEA"/>
    <property type="match status" value="1"/>
</dbReference>
<dbReference type="AlphaFoldDB" id="A0A1M4VY32"/>
<keyword evidence="4" id="KW-0012">Acyltransferase</keyword>
<keyword evidence="8" id="KW-1185">Reference proteome</keyword>
<keyword evidence="7" id="KW-0687">Ribonucleoprotein</keyword>
<evidence type="ECO:0000313" key="7">
    <source>
        <dbReference type="EMBL" id="SHE73921.1"/>
    </source>
</evidence>
<dbReference type="PROSITE" id="PS51186">
    <property type="entry name" value="GNAT"/>
    <property type="match status" value="1"/>
</dbReference>
<dbReference type="Proteomes" id="UP000184088">
    <property type="component" value="Unassembled WGS sequence"/>
</dbReference>
<evidence type="ECO:0000259" key="6">
    <source>
        <dbReference type="PROSITE" id="PS51186"/>
    </source>
</evidence>
<feature type="domain" description="N-acetyltransferase" evidence="6">
    <location>
        <begin position="11"/>
        <end position="155"/>
    </location>
</feature>
<accession>A0A1M4VY32</accession>
<evidence type="ECO:0000256" key="2">
    <source>
        <dbReference type="ARBA" id="ARBA00022490"/>
    </source>
</evidence>
<protein>
    <recommendedName>
        <fullName evidence="5">[Ribosomal protein bS18]-alanine N-acetyltransferase</fullName>
        <ecNumber evidence="5">2.3.1.266</ecNumber>
    </recommendedName>
</protein>
<dbReference type="GO" id="GO:0005840">
    <property type="term" value="C:ribosome"/>
    <property type="evidence" value="ECO:0007669"/>
    <property type="project" value="UniProtKB-KW"/>
</dbReference>
<evidence type="ECO:0000256" key="4">
    <source>
        <dbReference type="ARBA" id="ARBA00023315"/>
    </source>
</evidence>
<dbReference type="SUPFAM" id="SSF55729">
    <property type="entry name" value="Acyl-CoA N-acyltransferases (Nat)"/>
    <property type="match status" value="1"/>
</dbReference>
<dbReference type="NCBIfam" id="TIGR01575">
    <property type="entry name" value="rimI"/>
    <property type="match status" value="1"/>
</dbReference>
<evidence type="ECO:0000256" key="3">
    <source>
        <dbReference type="ARBA" id="ARBA00022679"/>
    </source>
</evidence>
<comment type="subcellular location">
    <subcellularLocation>
        <location evidence="5">Cytoplasm</location>
    </subcellularLocation>
</comment>
<name>A0A1M4VY32_9THEO</name>
<comment type="similarity">
    <text evidence="1 5">Belongs to the acetyltransferase family. RimI subfamily.</text>
</comment>
<keyword evidence="2 5" id="KW-0963">Cytoplasm</keyword>